<dbReference type="EMBL" id="FPIY01000005">
    <property type="protein sequence ID" value="SFW63581.1"/>
    <property type="molecule type" value="Genomic_DNA"/>
</dbReference>
<dbReference type="Proteomes" id="UP000183257">
    <property type="component" value="Unassembled WGS sequence"/>
</dbReference>
<sequence>MIKQILYRITAIALVFLVLISTVSFAVEKHFCCGELVAMSVYPKDYNCEANDVLAVTNIAQDSCCTGILEAVKGQDKITTSTVKYAKVVTQYFVVSNIYVVSGSLYLKQYKNTITKKYVPPLLVQDAQIQHQVYII</sequence>
<name>A0A1K1QUZ0_9FLAO</name>
<proteinExistence type="predicted"/>
<dbReference type="NCBIfam" id="NF047658">
    <property type="entry name" value="HYC_CC_PP"/>
    <property type="match status" value="1"/>
</dbReference>
<dbReference type="STRING" id="76595.SAMN05660313_02982"/>
<evidence type="ECO:0000313" key="1">
    <source>
        <dbReference type="EMBL" id="SFW63581.1"/>
    </source>
</evidence>
<dbReference type="InterPro" id="IPR058060">
    <property type="entry name" value="HYC_CC_PP"/>
</dbReference>
<keyword evidence="2" id="KW-1185">Reference proteome</keyword>
<dbReference type="Pfam" id="PF26622">
    <property type="entry name" value="DUF8199"/>
    <property type="match status" value="1"/>
</dbReference>
<reference evidence="2" key="1">
    <citation type="submission" date="2016-11" db="EMBL/GenBank/DDBJ databases">
        <authorList>
            <person name="Varghese N."/>
            <person name="Submissions S."/>
        </authorList>
    </citation>
    <scope>NUCLEOTIDE SEQUENCE [LARGE SCALE GENOMIC DNA]</scope>
    <source>
        <strain evidence="2">DSM 24786</strain>
    </source>
</reference>
<evidence type="ECO:0000313" key="2">
    <source>
        <dbReference type="Proteomes" id="UP000183257"/>
    </source>
</evidence>
<dbReference type="AlphaFoldDB" id="A0A1K1QUZ0"/>
<gene>
    <name evidence="1" type="ORF">SAMN05660313_02982</name>
</gene>
<protein>
    <submittedName>
        <fullName evidence="1">Uncharacterized protein</fullName>
    </submittedName>
</protein>
<dbReference type="RefSeq" id="WP_072304608.1">
    <property type="nucleotide sequence ID" value="NZ_FPIY01000005.1"/>
</dbReference>
<organism evidence="1 2">
    <name type="scientific">Cellulophaga fucicola</name>
    <dbReference type="NCBI Taxonomy" id="76595"/>
    <lineage>
        <taxon>Bacteria</taxon>
        <taxon>Pseudomonadati</taxon>
        <taxon>Bacteroidota</taxon>
        <taxon>Flavobacteriia</taxon>
        <taxon>Flavobacteriales</taxon>
        <taxon>Flavobacteriaceae</taxon>
        <taxon>Cellulophaga</taxon>
    </lineage>
</organism>
<dbReference type="OrthoDB" id="1493875at2"/>
<dbReference type="InterPro" id="IPR058512">
    <property type="entry name" value="DUF8199"/>
</dbReference>
<accession>A0A1K1QUZ0</accession>